<feature type="binding site" evidence="17">
    <location>
        <position position="177"/>
    </location>
    <ligand>
        <name>substrate</name>
    </ligand>
</feature>
<dbReference type="Pfam" id="PF11969">
    <property type="entry name" value="DcpS_C"/>
    <property type="match status" value="1"/>
</dbReference>
<dbReference type="SUPFAM" id="SSF102860">
    <property type="entry name" value="mRNA decapping enzyme DcpS N-terminal domain"/>
    <property type="match status" value="1"/>
</dbReference>
<dbReference type="SUPFAM" id="SSF54197">
    <property type="entry name" value="HIT-like"/>
    <property type="match status" value="1"/>
</dbReference>
<dbReference type="Gene3D" id="3.30.428.10">
    <property type="entry name" value="HIT-like"/>
    <property type="match status" value="1"/>
</dbReference>
<name>A0AAN9Z1E7_9ORTH</name>
<keyword evidence="8" id="KW-0597">Phosphoprotein</keyword>
<dbReference type="GO" id="GO:0140932">
    <property type="term" value="F:5'-(N(7)-methyl 5'-triphosphoguanosine)-[mRNA] diphosphatase activity"/>
    <property type="evidence" value="ECO:0007669"/>
    <property type="project" value="UniProtKB-EC"/>
</dbReference>
<dbReference type="Gene3D" id="3.30.200.40">
    <property type="entry name" value="Scavenger mRNA decapping enzyme, N-terminal domain"/>
    <property type="match status" value="1"/>
</dbReference>
<feature type="binding site" evidence="17">
    <location>
        <position position="167"/>
    </location>
    <ligand>
        <name>substrate</name>
    </ligand>
</feature>
<evidence type="ECO:0000313" key="19">
    <source>
        <dbReference type="EMBL" id="KAK7792578.1"/>
    </source>
</evidence>
<evidence type="ECO:0000256" key="10">
    <source>
        <dbReference type="ARBA" id="ARBA00022801"/>
    </source>
</evidence>
<dbReference type="InterPro" id="IPR008594">
    <property type="entry name" value="DcpS/DCS2"/>
</dbReference>
<keyword evidence="7" id="KW-0963">Cytoplasm</keyword>
<evidence type="ECO:0000256" key="13">
    <source>
        <dbReference type="ARBA" id="ARBA00023242"/>
    </source>
</evidence>
<comment type="similarity">
    <text evidence="3 15">Belongs to the HIT family.</text>
</comment>
<evidence type="ECO:0000256" key="1">
    <source>
        <dbReference type="ARBA" id="ARBA00004123"/>
    </source>
</evidence>
<evidence type="ECO:0000256" key="5">
    <source>
        <dbReference type="ARBA" id="ARBA00012520"/>
    </source>
</evidence>
<dbReference type="GO" id="GO:0006397">
    <property type="term" value="P:mRNA processing"/>
    <property type="evidence" value="ECO:0007669"/>
    <property type="project" value="UniProtKB-KW"/>
</dbReference>
<dbReference type="GO" id="GO:0000340">
    <property type="term" value="F:RNA 7-methylguanosine cap binding"/>
    <property type="evidence" value="ECO:0007669"/>
    <property type="project" value="UniProtKB-UniRule"/>
</dbReference>
<dbReference type="PIRSF" id="PIRSF028973">
    <property type="entry name" value="Scavenger_mRNA_decap_enz"/>
    <property type="match status" value="1"/>
</dbReference>
<feature type="region of interest" description="Disordered" evidence="18">
    <location>
        <begin position="1"/>
        <end position="23"/>
    </location>
</feature>
<comment type="subunit">
    <text evidence="4">Homodimer. Associates with components of the exosome multienzyme ribonuclease complex, such as EXOSC3 and EXOSC4. Interacts with NDOR1.</text>
</comment>
<evidence type="ECO:0000256" key="7">
    <source>
        <dbReference type="ARBA" id="ARBA00022490"/>
    </source>
</evidence>
<feature type="active site" description="Nucleophile" evidence="16">
    <location>
        <position position="269"/>
    </location>
</feature>
<reference evidence="19 20" key="1">
    <citation type="submission" date="2024-03" db="EMBL/GenBank/DDBJ databases">
        <title>The genome assembly and annotation of the cricket Gryllus longicercus Weissman &amp; Gray.</title>
        <authorList>
            <person name="Szrajer S."/>
            <person name="Gray D."/>
            <person name="Ylla G."/>
        </authorList>
    </citation>
    <scope>NUCLEOTIDE SEQUENCE [LARGE SCALE GENOMIC DNA]</scope>
    <source>
        <strain evidence="19">DAG 2021-001</strain>
        <tissue evidence="19">Whole body minus gut</tissue>
    </source>
</reference>
<keyword evidence="12" id="KW-0508">mRNA splicing</keyword>
<feature type="binding site" evidence="17">
    <location>
        <begin position="260"/>
        <end position="271"/>
    </location>
    <ligand>
        <name>substrate</name>
    </ligand>
</feature>
<keyword evidence="20" id="KW-1185">Reference proteome</keyword>
<evidence type="ECO:0000256" key="9">
    <source>
        <dbReference type="ARBA" id="ARBA00022664"/>
    </source>
</evidence>
<comment type="function">
    <text evidence="15">Decapping scavenger enzyme that catalyzes the cleavage of a residual cap structure following the degradation of mRNAs by the 3'-&gt;5' exosome-mediated mRNA decay pathway.</text>
</comment>
<evidence type="ECO:0000256" key="2">
    <source>
        <dbReference type="ARBA" id="ARBA00004496"/>
    </source>
</evidence>
<dbReference type="EMBL" id="JAZDUA010000442">
    <property type="protein sequence ID" value="KAK7792578.1"/>
    <property type="molecule type" value="Genomic_DNA"/>
</dbReference>
<gene>
    <name evidence="19" type="ORF">R5R35_008672</name>
</gene>
<dbReference type="GO" id="GO:0005634">
    <property type="term" value="C:nucleus"/>
    <property type="evidence" value="ECO:0007669"/>
    <property type="project" value="UniProtKB-SubCell"/>
</dbReference>
<accession>A0AAN9Z1E7</accession>
<evidence type="ECO:0000313" key="20">
    <source>
        <dbReference type="Proteomes" id="UP001378592"/>
    </source>
</evidence>
<feature type="binding site" evidence="17">
    <location>
        <position position="199"/>
    </location>
    <ligand>
        <name>substrate</name>
    </ligand>
</feature>
<keyword evidence="11" id="KW-0007">Acetylation</keyword>
<evidence type="ECO:0000256" key="3">
    <source>
        <dbReference type="ARBA" id="ARBA00010208"/>
    </source>
</evidence>
<dbReference type="FunFam" id="3.30.428.10:FF:000006">
    <property type="entry name" value="m7GpppX diphosphatase"/>
    <property type="match status" value="1"/>
</dbReference>
<comment type="catalytic activity">
    <reaction evidence="14 15">
        <text>a 5'-end (N(7)-methyl 5'-triphosphoguanosine)-ribonucleoside in mRNA + H2O = N(7)-methyl-GMP + a 5'-end diphospho-ribonucleoside in mRNA + 2 H(+)</text>
        <dbReference type="Rhea" id="RHEA:65388"/>
        <dbReference type="Rhea" id="RHEA-COMP:17165"/>
        <dbReference type="Rhea" id="RHEA-COMP:17167"/>
        <dbReference type="ChEBI" id="CHEBI:15377"/>
        <dbReference type="ChEBI" id="CHEBI:15378"/>
        <dbReference type="ChEBI" id="CHEBI:58285"/>
        <dbReference type="ChEBI" id="CHEBI:156461"/>
        <dbReference type="ChEBI" id="CHEBI:167616"/>
        <dbReference type="EC" id="3.6.1.59"/>
    </reaction>
</comment>
<evidence type="ECO:0000256" key="17">
    <source>
        <dbReference type="PIRSR" id="PIRSR028973-2"/>
    </source>
</evidence>
<sequence length="334" mass="38705">MALSSSSAGNNETLEITSPKRRKVSDSDDSVLTVNSDLKDLSHFEFDRILSDSSERKSICLYGSFRNTSGKAIVLLEKKPFDEENVKGLLKNTCPVSQQFFNDIYGNYFCKADADFNEIKATVIHPATEKHVKKYEAQIHHLIEETPNLYETITLPFIQKEQFNLQWITNILEHKSETDRIVCEDTDPETGFVLLPDLKWDGKQIENLYLIAIVRKQGILSLRDLRGCHLDLLQNISKKCVKAIEEKYRFPKSRLRIYFHYQPSFYHLHVHFTNVDYHAPGIHAEKSHLLQSVISNIELMDDYYKKANLMFCVKEGDNLFKEYEEKGLVKKCVT</sequence>
<dbReference type="PANTHER" id="PTHR12978">
    <property type="entry name" value="HISTIDINE TRIAD HIT PROTEIN MEMBER"/>
    <property type="match status" value="1"/>
</dbReference>
<dbReference type="InterPro" id="IPR011145">
    <property type="entry name" value="Scavenger_mRNA_decap_enz_N"/>
</dbReference>
<comment type="subcellular location">
    <subcellularLocation>
        <location evidence="2">Cytoplasm</location>
    </subcellularLocation>
    <subcellularLocation>
        <location evidence="1 15">Nucleus</location>
    </subcellularLocation>
</comment>
<dbReference type="InterPro" id="IPR036265">
    <property type="entry name" value="HIT-like_sf"/>
</dbReference>
<dbReference type="GO" id="GO:0000290">
    <property type="term" value="P:deadenylation-dependent decapping of nuclear-transcribed mRNA"/>
    <property type="evidence" value="ECO:0007669"/>
    <property type="project" value="UniProtKB-UniRule"/>
</dbReference>
<evidence type="ECO:0000256" key="14">
    <source>
        <dbReference type="ARBA" id="ARBA00048222"/>
    </source>
</evidence>
<protein>
    <recommendedName>
        <fullName evidence="6 15">m7GpppX diphosphatase</fullName>
        <ecNumber evidence="5 15">3.6.1.59</ecNumber>
    </recommendedName>
</protein>
<evidence type="ECO:0000256" key="4">
    <source>
        <dbReference type="ARBA" id="ARBA00011140"/>
    </source>
</evidence>
<evidence type="ECO:0000256" key="12">
    <source>
        <dbReference type="ARBA" id="ARBA00023187"/>
    </source>
</evidence>
<evidence type="ECO:0000256" key="8">
    <source>
        <dbReference type="ARBA" id="ARBA00022553"/>
    </source>
</evidence>
<organism evidence="19 20">
    <name type="scientific">Gryllus longicercus</name>
    <dbReference type="NCBI Taxonomy" id="2509291"/>
    <lineage>
        <taxon>Eukaryota</taxon>
        <taxon>Metazoa</taxon>
        <taxon>Ecdysozoa</taxon>
        <taxon>Arthropoda</taxon>
        <taxon>Hexapoda</taxon>
        <taxon>Insecta</taxon>
        <taxon>Pterygota</taxon>
        <taxon>Neoptera</taxon>
        <taxon>Polyneoptera</taxon>
        <taxon>Orthoptera</taxon>
        <taxon>Ensifera</taxon>
        <taxon>Gryllidea</taxon>
        <taxon>Grylloidea</taxon>
        <taxon>Gryllidae</taxon>
        <taxon>Gryllinae</taxon>
        <taxon>Gryllus</taxon>
    </lineage>
</organism>
<evidence type="ECO:0000256" key="16">
    <source>
        <dbReference type="PIRSR" id="PIRSR028973-1"/>
    </source>
</evidence>
<keyword evidence="10 15" id="KW-0378">Hydrolase</keyword>
<keyword evidence="13 15" id="KW-0539">Nucleus</keyword>
<dbReference type="AlphaFoldDB" id="A0AAN9Z1E7"/>
<dbReference type="Pfam" id="PF05652">
    <property type="entry name" value="DcpS"/>
    <property type="match status" value="1"/>
</dbReference>
<dbReference type="EC" id="3.6.1.59" evidence="5 15"/>
<dbReference type="Proteomes" id="UP001378592">
    <property type="component" value="Unassembled WGS sequence"/>
</dbReference>
<evidence type="ECO:0000256" key="11">
    <source>
        <dbReference type="ARBA" id="ARBA00022990"/>
    </source>
</evidence>
<evidence type="ECO:0000256" key="6">
    <source>
        <dbReference type="ARBA" id="ARBA00015636"/>
    </source>
</evidence>
<dbReference type="FunFam" id="3.30.200.40:FF:000001">
    <property type="entry name" value="m7GpppX diphosphatase"/>
    <property type="match status" value="1"/>
</dbReference>
<dbReference type="PANTHER" id="PTHR12978:SF0">
    <property type="entry name" value="M7GPPPX DIPHOSPHATASE"/>
    <property type="match status" value="1"/>
</dbReference>
<feature type="compositionally biased region" description="Polar residues" evidence="18">
    <location>
        <begin position="1"/>
        <end position="16"/>
    </location>
</feature>
<proteinExistence type="inferred from homology"/>
<evidence type="ECO:0000256" key="18">
    <source>
        <dbReference type="SAM" id="MobiDB-lite"/>
    </source>
</evidence>
<feature type="binding site" evidence="17">
    <location>
        <position position="197"/>
    </location>
    <ligand>
        <name>substrate</name>
    </ligand>
</feature>
<keyword evidence="9 15" id="KW-0507">mRNA processing</keyword>
<dbReference type="GO" id="GO:0000932">
    <property type="term" value="C:P-body"/>
    <property type="evidence" value="ECO:0007669"/>
    <property type="project" value="TreeGrafter"/>
</dbReference>
<evidence type="ECO:0000256" key="15">
    <source>
        <dbReference type="PIRNR" id="PIRNR028973"/>
    </source>
</evidence>
<comment type="caution">
    <text evidence="19">The sequence shown here is derived from an EMBL/GenBank/DDBJ whole genome shotgun (WGS) entry which is preliminary data.</text>
</comment>
<dbReference type="GO" id="GO:0008380">
    <property type="term" value="P:RNA splicing"/>
    <property type="evidence" value="ECO:0007669"/>
    <property type="project" value="UniProtKB-KW"/>
</dbReference>